<evidence type="ECO:0000256" key="1">
    <source>
        <dbReference type="ARBA" id="ARBA00010457"/>
    </source>
</evidence>
<gene>
    <name evidence="3" type="primary">sodC</name>
    <name evidence="3" type="ordered locus">CA_C1363</name>
</gene>
<dbReference type="KEGG" id="cac:CA_C1363"/>
<proteinExistence type="inferred from homology"/>
<dbReference type="InterPro" id="IPR024134">
    <property type="entry name" value="SOD_Cu/Zn_/chaperone"/>
</dbReference>
<dbReference type="Proteomes" id="UP000000814">
    <property type="component" value="Chromosome"/>
</dbReference>
<reference evidence="3 4" key="1">
    <citation type="journal article" date="2001" name="J. Bacteriol.">
        <title>Genome sequence and comparative analysis of the solvent-producing bacterium Clostridium acetobutylicum.</title>
        <authorList>
            <person name="Nolling J."/>
            <person name="Breton G."/>
            <person name="Omelchenko M.V."/>
            <person name="Makarova K.S."/>
            <person name="Zeng Q."/>
            <person name="Gibson R."/>
            <person name="Lee H.M."/>
            <person name="Dubois J."/>
            <person name="Qiu D."/>
            <person name="Hitti J."/>
            <person name="Wolf Y.I."/>
            <person name="Tatusov R.L."/>
            <person name="Sabathe F."/>
            <person name="Doucette-Stamm L."/>
            <person name="Soucaille P."/>
            <person name="Daly M.J."/>
            <person name="Bennett G.N."/>
            <person name="Koonin E.V."/>
            <person name="Smith D.R."/>
        </authorList>
    </citation>
    <scope>NUCLEOTIDE SEQUENCE [LARGE SCALE GENOMIC DNA]</scope>
    <source>
        <strain evidence="4">ATCC 824 / DSM 792 / JCM 1419 / LMG 5710 / VKM B-1787</strain>
    </source>
</reference>
<dbReference type="Pfam" id="PF00080">
    <property type="entry name" value="Sod_Cu"/>
    <property type="match status" value="1"/>
</dbReference>
<dbReference type="HOGENOM" id="CLU_056632_8_2_9"/>
<feature type="domain" description="Superoxide dismutase copper/zinc binding" evidence="2">
    <location>
        <begin position="46"/>
        <end position="178"/>
    </location>
</feature>
<dbReference type="GO" id="GO:0006801">
    <property type="term" value="P:superoxide metabolic process"/>
    <property type="evidence" value="ECO:0007669"/>
    <property type="project" value="InterPro"/>
</dbReference>
<dbReference type="Gene3D" id="2.60.40.200">
    <property type="entry name" value="Superoxide dismutase, copper/zinc binding domain"/>
    <property type="match status" value="1"/>
</dbReference>
<evidence type="ECO:0000313" key="4">
    <source>
        <dbReference type="Proteomes" id="UP000000814"/>
    </source>
</evidence>
<dbReference type="SUPFAM" id="SSF49329">
    <property type="entry name" value="Cu,Zn superoxide dismutase-like"/>
    <property type="match status" value="1"/>
</dbReference>
<dbReference type="PANTHER" id="PTHR10003">
    <property type="entry name" value="SUPEROXIDE DISMUTASE CU-ZN -RELATED"/>
    <property type="match status" value="1"/>
</dbReference>
<dbReference type="GeneID" id="44997868"/>
<dbReference type="PIR" id="H97067">
    <property type="entry name" value="H97067"/>
</dbReference>
<dbReference type="InterPro" id="IPR001424">
    <property type="entry name" value="SOD_Cu_Zn_dom"/>
</dbReference>
<dbReference type="PATRIC" id="fig|272562.8.peg.1568"/>
<dbReference type="STRING" id="272562.CA_C1363"/>
<keyword evidence="4" id="KW-1185">Reference proteome</keyword>
<evidence type="ECO:0000259" key="2">
    <source>
        <dbReference type="Pfam" id="PF00080"/>
    </source>
</evidence>
<dbReference type="RefSeq" id="WP_010964672.1">
    <property type="nucleotide sequence ID" value="NC_003030.1"/>
</dbReference>
<dbReference type="EMBL" id="AE001437">
    <property type="protein sequence ID" value="AAK79331.1"/>
    <property type="molecule type" value="Genomic_DNA"/>
</dbReference>
<evidence type="ECO:0000313" key="3">
    <source>
        <dbReference type="EMBL" id="AAK79331.1"/>
    </source>
</evidence>
<dbReference type="InterPro" id="IPR036423">
    <property type="entry name" value="SOD-like_Cu/Zn_dom_sf"/>
</dbReference>
<dbReference type="GO" id="GO:0005507">
    <property type="term" value="F:copper ion binding"/>
    <property type="evidence" value="ECO:0007669"/>
    <property type="project" value="InterPro"/>
</dbReference>
<organism evidence="3 4">
    <name type="scientific">Clostridium acetobutylicum (strain ATCC 824 / DSM 792 / JCM 1419 / IAM 19013 / LMG 5710 / NBRC 13948 / NRRL B-527 / VKM B-1787 / 2291 / W)</name>
    <dbReference type="NCBI Taxonomy" id="272562"/>
    <lineage>
        <taxon>Bacteria</taxon>
        <taxon>Bacillati</taxon>
        <taxon>Bacillota</taxon>
        <taxon>Clostridia</taxon>
        <taxon>Eubacteriales</taxon>
        <taxon>Clostridiaceae</taxon>
        <taxon>Clostridium</taxon>
    </lineage>
</organism>
<protein>
    <submittedName>
        <fullName evidence="3">Superoxide dismutase, Cu-Zn family</fullName>
    </submittedName>
</protein>
<dbReference type="eggNOG" id="COG2032">
    <property type="taxonomic scope" value="Bacteria"/>
</dbReference>
<accession>Q97JC3</accession>
<name>Q97JC3_CLOAB</name>
<comment type="similarity">
    <text evidence="1">Belongs to the Cu-Zn superoxide dismutase family.</text>
</comment>
<dbReference type="OrthoDB" id="9792957at2"/>
<dbReference type="CDD" id="cd00305">
    <property type="entry name" value="Cu-Zn_Superoxide_Dismutase"/>
    <property type="match status" value="1"/>
</dbReference>
<sequence length="182" mass="19990">MYFDEYQCPFLDNYDYEHRENEDLYRQAPRRAVATIVGGPLAPNIRGTVTFTSVPNGTEVSVVLNGLPPYRPAMGGRPQVGPHGFHIHQNGNCTPGTAAQPFPGTGEHWNPTNQPHGNHAGDFPVVFSNNGYARMTFFTNKFRVPQVIGKSVVLHESPDDYRTQPAGASGRKVACGVIRAVR</sequence>
<dbReference type="AlphaFoldDB" id="Q97JC3"/>